<dbReference type="SUPFAM" id="SSF160443">
    <property type="entry name" value="SMR domain-like"/>
    <property type="match status" value="1"/>
</dbReference>
<dbReference type="InterPro" id="IPR002625">
    <property type="entry name" value="Smr_dom"/>
</dbReference>
<dbReference type="AlphaFoldDB" id="A0A4Y8ZP02"/>
<sequence length="180" mass="19330">MRRLSPDERQLWEKVVQSVRPIRPRPAPAAAAPAPPPVPPPPASPGRVATPAPRSAPVQAPPPAPGTTLDGSWDRRLSRGVVAPDFVLDLHGHNLATAYDLLDRRLEMAIGAGARLLLLITGKPPQGDRSERPVKRGAIRAAVGDWLAASRHARDIAAVRNAHPRHGGAGALYIVLRRRR</sequence>
<dbReference type="Gene3D" id="3.30.1370.110">
    <property type="match status" value="1"/>
</dbReference>
<feature type="domain" description="Smr" evidence="2">
    <location>
        <begin position="88"/>
        <end position="177"/>
    </location>
</feature>
<evidence type="ECO:0000256" key="1">
    <source>
        <dbReference type="SAM" id="MobiDB-lite"/>
    </source>
</evidence>
<dbReference type="InterPro" id="IPR036063">
    <property type="entry name" value="Smr_dom_sf"/>
</dbReference>
<organism evidence="3 4">
    <name type="scientific">Sphingomonas parva</name>
    <dbReference type="NCBI Taxonomy" id="2555898"/>
    <lineage>
        <taxon>Bacteria</taxon>
        <taxon>Pseudomonadati</taxon>
        <taxon>Pseudomonadota</taxon>
        <taxon>Alphaproteobacteria</taxon>
        <taxon>Sphingomonadales</taxon>
        <taxon>Sphingomonadaceae</taxon>
        <taxon>Sphingomonas</taxon>
    </lineage>
</organism>
<gene>
    <name evidence="3" type="ORF">E2493_16430</name>
</gene>
<keyword evidence="4" id="KW-1185">Reference proteome</keyword>
<reference evidence="3 4" key="1">
    <citation type="submission" date="2019-03" db="EMBL/GenBank/DDBJ databases">
        <title>Genome sequence of Sphingomonas sp. 17J27-24.</title>
        <authorList>
            <person name="Kim M."/>
            <person name="Maeng S."/>
            <person name="Sathiyaraj S."/>
        </authorList>
    </citation>
    <scope>NUCLEOTIDE SEQUENCE [LARGE SCALE GENOMIC DNA]</scope>
    <source>
        <strain evidence="3 4">17J27-24</strain>
    </source>
</reference>
<accession>A0A4Y8ZP02</accession>
<dbReference type="OrthoDB" id="7165597at2"/>
<dbReference type="PANTHER" id="PTHR35562:SF2">
    <property type="entry name" value="DNA ENDONUCLEASE SMRA-RELATED"/>
    <property type="match status" value="1"/>
</dbReference>
<proteinExistence type="predicted"/>
<dbReference type="PROSITE" id="PS50828">
    <property type="entry name" value="SMR"/>
    <property type="match status" value="1"/>
</dbReference>
<dbReference type="PANTHER" id="PTHR35562">
    <property type="entry name" value="DNA ENDONUCLEASE SMRA-RELATED"/>
    <property type="match status" value="1"/>
</dbReference>
<dbReference type="Proteomes" id="UP000298213">
    <property type="component" value="Unassembled WGS sequence"/>
</dbReference>
<evidence type="ECO:0000313" key="3">
    <source>
        <dbReference type="EMBL" id="TFI57167.1"/>
    </source>
</evidence>
<evidence type="ECO:0000259" key="2">
    <source>
        <dbReference type="PROSITE" id="PS50828"/>
    </source>
</evidence>
<dbReference type="EMBL" id="SPDV01000036">
    <property type="protein sequence ID" value="TFI57167.1"/>
    <property type="molecule type" value="Genomic_DNA"/>
</dbReference>
<protein>
    <submittedName>
        <fullName evidence="3">DNA mismatch repair protein MutS</fullName>
    </submittedName>
</protein>
<evidence type="ECO:0000313" key="4">
    <source>
        <dbReference type="Proteomes" id="UP000298213"/>
    </source>
</evidence>
<dbReference type="Pfam" id="PF01713">
    <property type="entry name" value="Smr"/>
    <property type="match status" value="1"/>
</dbReference>
<feature type="compositionally biased region" description="Pro residues" evidence="1">
    <location>
        <begin position="33"/>
        <end position="44"/>
    </location>
</feature>
<feature type="region of interest" description="Disordered" evidence="1">
    <location>
        <begin position="23"/>
        <end position="73"/>
    </location>
</feature>
<dbReference type="RefSeq" id="WP_135088907.1">
    <property type="nucleotide sequence ID" value="NZ_SPDV01000036.1"/>
</dbReference>
<name>A0A4Y8ZP02_9SPHN</name>
<comment type="caution">
    <text evidence="3">The sequence shown here is derived from an EMBL/GenBank/DDBJ whole genome shotgun (WGS) entry which is preliminary data.</text>
</comment>